<dbReference type="OrthoDB" id="7766730at2759"/>
<reference evidence="3" key="2">
    <citation type="journal article" date="2007" name="Science">
        <title>Genome sequence of Aedes aegypti, a major arbovirus vector.</title>
        <authorList>
            <person name="Nene V."/>
            <person name="Wortman J.R."/>
            <person name="Lawson D."/>
            <person name="Haas B."/>
            <person name="Kodira C."/>
            <person name="Tu Z.J."/>
            <person name="Loftus B."/>
            <person name="Xi Z."/>
            <person name="Megy K."/>
            <person name="Grabherr M."/>
            <person name="Ren Q."/>
            <person name="Zdobnov E.M."/>
            <person name="Lobo N.F."/>
            <person name="Campbell K.S."/>
            <person name="Brown S.E."/>
            <person name="Bonaldo M.F."/>
            <person name="Zhu J."/>
            <person name="Sinkins S.P."/>
            <person name="Hogenkamp D.G."/>
            <person name="Amedeo P."/>
            <person name="Arensburger P."/>
            <person name="Atkinson P.W."/>
            <person name="Bidwell S."/>
            <person name="Biedler J."/>
            <person name="Birney E."/>
            <person name="Bruggner R.V."/>
            <person name="Costas J."/>
            <person name="Coy M.R."/>
            <person name="Crabtree J."/>
            <person name="Crawford M."/>
            <person name="Debruyn B."/>
            <person name="Decaprio D."/>
            <person name="Eiglmeier K."/>
            <person name="Eisenstadt E."/>
            <person name="El-Dorry H."/>
            <person name="Gelbart W.M."/>
            <person name="Gomes S.L."/>
            <person name="Hammond M."/>
            <person name="Hannick L.I."/>
            <person name="Hogan J.R."/>
            <person name="Holmes M.H."/>
            <person name="Jaffe D."/>
            <person name="Johnston J.S."/>
            <person name="Kennedy R.C."/>
            <person name="Koo H."/>
            <person name="Kravitz S."/>
            <person name="Kriventseva E.V."/>
            <person name="Kulp D."/>
            <person name="Labutti K."/>
            <person name="Lee E."/>
            <person name="Li S."/>
            <person name="Lovin D.D."/>
            <person name="Mao C."/>
            <person name="Mauceli E."/>
            <person name="Menck C.F."/>
            <person name="Miller J.R."/>
            <person name="Montgomery P."/>
            <person name="Mori A."/>
            <person name="Nascimento A.L."/>
            <person name="Naveira H.F."/>
            <person name="Nusbaum C."/>
            <person name="O'leary S."/>
            <person name="Orvis J."/>
            <person name="Pertea M."/>
            <person name="Quesneville H."/>
            <person name="Reidenbach K.R."/>
            <person name="Rogers Y.H."/>
            <person name="Roth C.W."/>
            <person name="Schneider J.R."/>
            <person name="Schatz M."/>
            <person name="Shumway M."/>
            <person name="Stanke M."/>
            <person name="Stinson E.O."/>
            <person name="Tubio J.M."/>
            <person name="Vanzee J.P."/>
            <person name="Verjovski-Almeida S."/>
            <person name="Werner D."/>
            <person name="White O."/>
            <person name="Wyder S."/>
            <person name="Zeng Q."/>
            <person name="Zhao Q."/>
            <person name="Zhao Y."/>
            <person name="Hill C.A."/>
            <person name="Raikhel A.S."/>
            <person name="Soares M.B."/>
            <person name="Knudson D.L."/>
            <person name="Lee N.H."/>
            <person name="Galagan J."/>
            <person name="Salzberg S.L."/>
            <person name="Paulsen I.T."/>
            <person name="Dimopoulos G."/>
            <person name="Collins F.H."/>
            <person name="Birren B."/>
            <person name="Fraser-Liggett C.M."/>
            <person name="Severson D.W."/>
        </authorList>
    </citation>
    <scope>NUCLEOTIDE SEQUENCE [LARGE SCALE GENOMIC DNA]</scope>
    <source>
        <strain evidence="3">Liverpool</strain>
    </source>
</reference>
<feature type="compositionally biased region" description="Basic and acidic residues" evidence="1">
    <location>
        <begin position="83"/>
        <end position="99"/>
    </location>
</feature>
<feature type="region of interest" description="Disordered" evidence="1">
    <location>
        <begin position="81"/>
        <end position="111"/>
    </location>
</feature>
<feature type="chain" id="PRO_5036460350" evidence="2">
    <location>
        <begin position="23"/>
        <end position="111"/>
    </location>
</feature>
<dbReference type="EMBL" id="CH477660">
    <property type="protein sequence ID" value="EAT37633.1"/>
    <property type="molecule type" value="Genomic_DNA"/>
</dbReference>
<dbReference type="AlphaFoldDB" id="A0A1S4FQM1"/>
<reference evidence="3" key="1">
    <citation type="submission" date="2005-10" db="EMBL/GenBank/DDBJ databases">
        <authorList>
            <person name="Loftus B.J."/>
            <person name="Nene V.M."/>
            <person name="Hannick L.I."/>
            <person name="Bidwell S."/>
            <person name="Haas B."/>
            <person name="Amedeo P."/>
            <person name="Orvis J."/>
            <person name="Wortman J.R."/>
            <person name="White O.R."/>
            <person name="Salzberg S."/>
            <person name="Shumway M."/>
            <person name="Koo H."/>
            <person name="Zhao Y."/>
            <person name="Holmes M."/>
            <person name="Miller J."/>
            <person name="Schatz M."/>
            <person name="Pop M."/>
            <person name="Pai G."/>
            <person name="Utterback T."/>
            <person name="Rogers Y.-H."/>
            <person name="Kravitz S."/>
            <person name="Fraser C.M."/>
        </authorList>
    </citation>
    <scope>NUCLEOTIDE SEQUENCE</scope>
    <source>
        <strain evidence="3">Liverpool</strain>
    </source>
</reference>
<name>A0A1S4FQM1_AEDAE</name>
<dbReference type="KEGG" id="aag:5573304"/>
<proteinExistence type="predicted"/>
<organism evidence="3 4">
    <name type="scientific">Aedes aegypti</name>
    <name type="common">Yellowfever mosquito</name>
    <name type="synonym">Culex aegypti</name>
    <dbReference type="NCBI Taxonomy" id="7159"/>
    <lineage>
        <taxon>Eukaryota</taxon>
        <taxon>Metazoa</taxon>
        <taxon>Ecdysozoa</taxon>
        <taxon>Arthropoda</taxon>
        <taxon>Hexapoda</taxon>
        <taxon>Insecta</taxon>
        <taxon>Pterygota</taxon>
        <taxon>Neoptera</taxon>
        <taxon>Endopterygota</taxon>
        <taxon>Diptera</taxon>
        <taxon>Nematocera</taxon>
        <taxon>Culicoidea</taxon>
        <taxon>Culicidae</taxon>
        <taxon>Culicinae</taxon>
        <taxon>Aedini</taxon>
        <taxon>Aedes</taxon>
        <taxon>Stegomyia</taxon>
    </lineage>
</organism>
<sequence length="111" mass="11933">MQLIGEAMLLIVLVRLTSDVAAASIDSGSSTSAPAELSSQRFLINNQWFSTQKPTVGSSSKGSTGQGWFRNTLSVYSRIQPRVGRDTEGVDPVKGRPSDGEQYAEEIVLNS</sequence>
<evidence type="ECO:0000256" key="2">
    <source>
        <dbReference type="SAM" id="SignalP"/>
    </source>
</evidence>
<feature type="signal peptide" evidence="2">
    <location>
        <begin position="1"/>
        <end position="22"/>
    </location>
</feature>
<keyword evidence="2" id="KW-0732">Signal</keyword>
<accession>A0A1S4FQM1</accession>
<reference evidence="3" key="3">
    <citation type="submission" date="2012-09" db="EMBL/GenBank/DDBJ databases">
        <authorList>
            <consortium name="VectorBase"/>
        </authorList>
    </citation>
    <scope>NUCLEOTIDE SEQUENCE</scope>
    <source>
        <strain evidence="3">Liverpool</strain>
    </source>
</reference>
<protein>
    <submittedName>
        <fullName evidence="3">AAEL010398-PA</fullName>
    </submittedName>
</protein>
<evidence type="ECO:0000313" key="3">
    <source>
        <dbReference type="EMBL" id="EAT37633.1"/>
    </source>
</evidence>
<dbReference type="HOGENOM" id="CLU_2160471_0_0_1"/>
<dbReference type="OMA" id="LINNQWF"/>
<evidence type="ECO:0000256" key="1">
    <source>
        <dbReference type="SAM" id="MobiDB-lite"/>
    </source>
</evidence>
<evidence type="ECO:0000313" key="4">
    <source>
        <dbReference type="Proteomes" id="UP000682892"/>
    </source>
</evidence>
<dbReference type="Proteomes" id="UP000682892">
    <property type="component" value="Unassembled WGS sequence"/>
</dbReference>
<gene>
    <name evidence="3" type="ORF">AaeL_AAEL010398</name>
</gene>